<proteinExistence type="predicted"/>
<accession>A0A6J5LDB6</accession>
<organism evidence="1">
    <name type="scientific">uncultured Caudovirales phage</name>
    <dbReference type="NCBI Taxonomy" id="2100421"/>
    <lineage>
        <taxon>Viruses</taxon>
        <taxon>Duplodnaviria</taxon>
        <taxon>Heunggongvirae</taxon>
        <taxon>Uroviricota</taxon>
        <taxon>Caudoviricetes</taxon>
        <taxon>Peduoviridae</taxon>
        <taxon>Maltschvirus</taxon>
        <taxon>Maltschvirus maltsch</taxon>
    </lineage>
</organism>
<protein>
    <submittedName>
        <fullName evidence="1">Uncharacterized protein</fullName>
    </submittedName>
</protein>
<gene>
    <name evidence="1" type="ORF">UFOVP129_36</name>
</gene>
<dbReference type="EMBL" id="LR796245">
    <property type="protein sequence ID" value="CAB4130930.1"/>
    <property type="molecule type" value="Genomic_DNA"/>
</dbReference>
<sequence length="64" mass="7190">MSNKVKETGEKTYLPPLYTKLVAARAEYTGMSKSAVIADAVKKCFDNIPLADREHLLTISKNRY</sequence>
<evidence type="ECO:0000313" key="1">
    <source>
        <dbReference type="EMBL" id="CAB4130930.1"/>
    </source>
</evidence>
<reference evidence="1" key="1">
    <citation type="submission" date="2020-04" db="EMBL/GenBank/DDBJ databases">
        <authorList>
            <person name="Chiriac C."/>
            <person name="Salcher M."/>
            <person name="Ghai R."/>
            <person name="Kavagutti S V."/>
        </authorList>
    </citation>
    <scope>NUCLEOTIDE SEQUENCE</scope>
</reference>
<name>A0A6J5LDB6_9CAUD</name>